<accession>A0ACA9PUE1</accession>
<reference evidence="1" key="1">
    <citation type="submission" date="2021-06" db="EMBL/GenBank/DDBJ databases">
        <authorList>
            <person name="Kallberg Y."/>
            <person name="Tangrot J."/>
            <person name="Rosling A."/>
        </authorList>
    </citation>
    <scope>NUCLEOTIDE SEQUENCE</scope>
    <source>
        <strain evidence="1">28 12/20/2015</strain>
    </source>
</reference>
<keyword evidence="2" id="KW-1185">Reference proteome</keyword>
<organism evidence="1 2">
    <name type="scientific">Cetraspora pellucida</name>
    <dbReference type="NCBI Taxonomy" id="1433469"/>
    <lineage>
        <taxon>Eukaryota</taxon>
        <taxon>Fungi</taxon>
        <taxon>Fungi incertae sedis</taxon>
        <taxon>Mucoromycota</taxon>
        <taxon>Glomeromycotina</taxon>
        <taxon>Glomeromycetes</taxon>
        <taxon>Diversisporales</taxon>
        <taxon>Gigasporaceae</taxon>
        <taxon>Cetraspora</taxon>
    </lineage>
</organism>
<comment type="caution">
    <text evidence="1">The sequence shown here is derived from an EMBL/GenBank/DDBJ whole genome shotgun (WGS) entry which is preliminary data.</text>
</comment>
<feature type="non-terminal residue" evidence="1">
    <location>
        <position position="1"/>
    </location>
</feature>
<name>A0ACA9PUE1_9GLOM</name>
<dbReference type="Proteomes" id="UP000789366">
    <property type="component" value="Unassembled WGS sequence"/>
</dbReference>
<dbReference type="EMBL" id="CAJVPW010030637">
    <property type="protein sequence ID" value="CAG8724614.1"/>
    <property type="molecule type" value="Genomic_DNA"/>
</dbReference>
<proteinExistence type="predicted"/>
<evidence type="ECO:0000313" key="1">
    <source>
        <dbReference type="EMBL" id="CAG8724614.1"/>
    </source>
</evidence>
<sequence>QANTDICSYTQQHILVTKQLEKEISSYKIQNNYQQIIINDYNIELYNIQNMLSEKLSKKELLQSMIKILKLLQKDLSKKESENRFLKTKISKLDSKLISKVNKLK</sequence>
<gene>
    <name evidence="1" type="ORF">SPELUC_LOCUS12674</name>
</gene>
<protein>
    <submittedName>
        <fullName evidence="1">17218_t:CDS:1</fullName>
    </submittedName>
</protein>
<evidence type="ECO:0000313" key="2">
    <source>
        <dbReference type="Proteomes" id="UP000789366"/>
    </source>
</evidence>